<comment type="subcellular location">
    <subcellularLocation>
        <location evidence="1">Membrane</location>
        <topology evidence="1">Multi-pass membrane protein</topology>
    </subcellularLocation>
</comment>
<evidence type="ECO:0000256" key="1">
    <source>
        <dbReference type="ARBA" id="ARBA00004141"/>
    </source>
</evidence>
<feature type="transmembrane region" description="Helical" evidence="7">
    <location>
        <begin position="86"/>
        <end position="107"/>
    </location>
</feature>
<feature type="transmembrane region" description="Helical" evidence="7">
    <location>
        <begin position="119"/>
        <end position="145"/>
    </location>
</feature>
<feature type="domain" description="Bacterial sugar transferase" evidence="8">
    <location>
        <begin position="288"/>
        <end position="466"/>
    </location>
</feature>
<evidence type="ECO:0000256" key="2">
    <source>
        <dbReference type="ARBA" id="ARBA00006464"/>
    </source>
</evidence>
<dbReference type="EMBL" id="OX458333">
    <property type="protein sequence ID" value="CAI8925816.1"/>
    <property type="molecule type" value="Genomic_DNA"/>
</dbReference>
<keyword evidence="10" id="KW-1185">Reference proteome</keyword>
<dbReference type="RefSeq" id="WP_026609436.1">
    <property type="nucleotide sequence ID" value="NZ_OX458333.1"/>
</dbReference>
<reference evidence="9 10" key="1">
    <citation type="submission" date="2023-03" db="EMBL/GenBank/DDBJ databases">
        <authorList>
            <person name="Pearce D."/>
        </authorList>
    </citation>
    <scope>NUCLEOTIDE SEQUENCE [LARGE SCALE GENOMIC DNA]</scope>
    <source>
        <strain evidence="9">Msz</strain>
    </source>
</reference>
<evidence type="ECO:0000256" key="6">
    <source>
        <dbReference type="ARBA" id="ARBA00023136"/>
    </source>
</evidence>
<dbReference type="InterPro" id="IPR003362">
    <property type="entry name" value="Bact_transf"/>
</dbReference>
<evidence type="ECO:0000313" key="10">
    <source>
        <dbReference type="Proteomes" id="UP001162030"/>
    </source>
</evidence>
<dbReference type="PANTHER" id="PTHR30576:SF0">
    <property type="entry name" value="UNDECAPRENYL-PHOSPHATE N-ACETYLGALACTOSAMINYL 1-PHOSPHATE TRANSFERASE-RELATED"/>
    <property type="match status" value="1"/>
</dbReference>
<name>A0ABM9I6N0_9GAMM</name>
<keyword evidence="5 7" id="KW-1133">Transmembrane helix</keyword>
<dbReference type="PANTHER" id="PTHR30576">
    <property type="entry name" value="COLANIC BIOSYNTHESIS UDP-GLUCOSE LIPID CARRIER TRANSFERASE"/>
    <property type="match status" value="1"/>
</dbReference>
<dbReference type="Pfam" id="PF13727">
    <property type="entry name" value="CoA_binding_3"/>
    <property type="match status" value="1"/>
</dbReference>
<evidence type="ECO:0000256" key="7">
    <source>
        <dbReference type="SAM" id="Phobius"/>
    </source>
</evidence>
<feature type="transmembrane region" description="Helical" evidence="7">
    <location>
        <begin position="21"/>
        <end position="43"/>
    </location>
</feature>
<proteinExistence type="inferred from homology"/>
<evidence type="ECO:0000256" key="3">
    <source>
        <dbReference type="ARBA" id="ARBA00022679"/>
    </source>
</evidence>
<dbReference type="InterPro" id="IPR017473">
    <property type="entry name" value="Undecaprenyl-P_gluc_Ptfrase"/>
</dbReference>
<gene>
    <name evidence="9" type="ORF">MSZNOR_3935</name>
</gene>
<comment type="similarity">
    <text evidence="2">Belongs to the bacterial sugar transferase family.</text>
</comment>
<dbReference type="InterPro" id="IPR017475">
    <property type="entry name" value="EPS_sugar_tfrase"/>
</dbReference>
<dbReference type="Gene3D" id="3.40.50.720">
    <property type="entry name" value="NAD(P)-binding Rossmann-like Domain"/>
    <property type="match status" value="1"/>
</dbReference>
<keyword evidence="4 7" id="KW-0812">Transmembrane</keyword>
<accession>A0ABM9I6N0</accession>
<evidence type="ECO:0000256" key="5">
    <source>
        <dbReference type="ARBA" id="ARBA00022989"/>
    </source>
</evidence>
<protein>
    <submittedName>
        <fullName evidence="9">Colanic acid biosysnthesis UDP-glucose lipid carrier transferase</fullName>
    </submittedName>
</protein>
<keyword evidence="6 7" id="KW-0472">Membrane</keyword>
<keyword evidence="3 9" id="KW-0808">Transferase</keyword>
<dbReference type="Pfam" id="PF02397">
    <property type="entry name" value="Bac_transf"/>
    <property type="match status" value="1"/>
</dbReference>
<feature type="transmembrane region" description="Helical" evidence="7">
    <location>
        <begin position="55"/>
        <end position="74"/>
    </location>
</feature>
<dbReference type="Proteomes" id="UP001162030">
    <property type="component" value="Chromosome"/>
</dbReference>
<dbReference type="NCBIfam" id="TIGR03023">
    <property type="entry name" value="WcaJ_sugtrans"/>
    <property type="match status" value="1"/>
</dbReference>
<organism evidence="9 10">
    <name type="scientific">Methylocaldum szegediense</name>
    <dbReference type="NCBI Taxonomy" id="73780"/>
    <lineage>
        <taxon>Bacteria</taxon>
        <taxon>Pseudomonadati</taxon>
        <taxon>Pseudomonadota</taxon>
        <taxon>Gammaproteobacteria</taxon>
        <taxon>Methylococcales</taxon>
        <taxon>Methylococcaceae</taxon>
        <taxon>Methylocaldum</taxon>
    </lineage>
</organism>
<dbReference type="GO" id="GO:0016740">
    <property type="term" value="F:transferase activity"/>
    <property type="evidence" value="ECO:0007669"/>
    <property type="project" value="UniProtKB-KW"/>
</dbReference>
<evidence type="ECO:0000256" key="4">
    <source>
        <dbReference type="ARBA" id="ARBA00022692"/>
    </source>
</evidence>
<feature type="transmembrane region" description="Helical" evidence="7">
    <location>
        <begin position="294"/>
        <end position="314"/>
    </location>
</feature>
<evidence type="ECO:0000259" key="8">
    <source>
        <dbReference type="Pfam" id="PF02397"/>
    </source>
</evidence>
<dbReference type="NCBIfam" id="TIGR03025">
    <property type="entry name" value="EPS_sugtrans"/>
    <property type="match status" value="1"/>
</dbReference>
<evidence type="ECO:0000313" key="9">
    <source>
        <dbReference type="EMBL" id="CAI8925816.1"/>
    </source>
</evidence>
<sequence>MPLSVGHVFRGLFKQYTHTAIVLLRYLDAAMLLVGGWIAYYLVIGSWNVDQYHRAVMAIGILAAIIFFEIGHIYRPWRHHAMASEVTRILTAWLRTLILVALLVTLIRQENWFESDYYWTAIWGVAGFLFVLVARLSLSLVLHWLRIHDNSPGRIILVGLNEMAIAASRHLNNSPWTRLKVIGYADDRSAPRFSVGEFALPRLGALKDLPTIISQEAIDEVWVAFPFKGEQRAEQVLHELRHLPVSIRLVIDCFAFKMSKFLNLNEVAGIPTLDISVSPLHGINRYIKEIEDRLLALILLILASPLMLLIAIGVKLSSPGPVFYRQERVGWNNRKFIMLKFRSMPVDAEAKTGPVWAKPGEKRATPFGAFLRRTSLDELPQLINVLKGEMSLVGPRPERPDFVEVFKDQVPNYMKKHMVKAGITGWAQVNGWRGDTDLVKRIEHDLYYIQNWSVWFDLEIILRTFVWGFVNKNAY</sequence>